<keyword evidence="6 10" id="KW-0256">Endoplasmic reticulum</keyword>
<dbReference type="GO" id="GO:0006505">
    <property type="term" value="P:GPI anchor metabolic process"/>
    <property type="evidence" value="ECO:0007669"/>
    <property type="project" value="TreeGrafter"/>
</dbReference>
<evidence type="ECO:0000256" key="10">
    <source>
        <dbReference type="RuleBase" id="RU365011"/>
    </source>
</evidence>
<feature type="region of interest" description="Disordered" evidence="11">
    <location>
        <begin position="830"/>
        <end position="874"/>
    </location>
</feature>
<evidence type="ECO:0000259" key="13">
    <source>
        <dbReference type="Pfam" id="PF25140"/>
    </source>
</evidence>
<evidence type="ECO:0000259" key="12">
    <source>
        <dbReference type="Pfam" id="PF07819"/>
    </source>
</evidence>
<feature type="transmembrane region" description="Helical" evidence="10">
    <location>
        <begin position="922"/>
        <end position="940"/>
    </location>
</feature>
<feature type="transmembrane region" description="Helical" evidence="10">
    <location>
        <begin position="675"/>
        <end position="697"/>
    </location>
</feature>
<dbReference type="Pfam" id="PF07819">
    <property type="entry name" value="PGAP1"/>
    <property type="match status" value="1"/>
</dbReference>
<sequence>MINKLFLVVSLINLCLFLYGVLITLTNFEENRCHLTFMYEFPNFIRIHFKENDQFPRYNLYAYSEGHLTKKARNMEFSGAPVIFIPGHSGSYKQARSLASVALRKGIDNNWIQHLDYFTVDFNEEYTGVFGGTLEDQTQFLEHCITSVLDLYKHLPNRPKSIVLVGHSMGGKVAQAMLLSPNVSKFVHTIINLATPMDKPVLSLDYYLQSYYDKIENYWSINREFQLEITNTTNTCCKRDNPIDGKVDRKNDDLFVLNDKLLITIGGGSRDIIIHPGLTNSKFSDIHAMATNIPDVWLTTDHLCIVWCLELVLVINRYLYSIIQPSNPKTRYITAQNFIEDKAQRLLKAKHYFKNPMSEIKTGETYLVNVNSDNLGDWVEDSRRVFTVKFKNGLNTTHFQMIRLLDSPHHKYLKVDAINLETDDWIFGCAANEVYATGRFCSQGVSLTKYAKQFPSLRHERTTIQLDLHNLKLRHPEWTHVIIKILPTNEPVKLSVDIHDPDNRKLTISMPKWYSFNEVKLLDDTILGGLLYKIELNGMEETYQSVSLNLDIRSCSSEHYNSVVKVCVPWTKGFDRYHFFTDTKKAPMYIYPPTPKPLRYNTTANPISIELNLDPNCRYRINYQNSISMTMARLVQQYSHWIPAHLVSIILLAFKHQISLTPNAEKFKCGKLHKALLRSTSPFFIIFTSRVFAKFFLWFKELPQPEAYDVPVLLSVMIHGSALALLTLITAGTWAGICFCGNFAHKILFKLISLPIPTISSAVVSGVQKFPITAAALLISIALGSCGGIALICGCLIYFILLAKMYEDYLEEFVFNTAKLIARKLFGKSKKDDKNDKDEKDEIIEQENSDDIKNEPSTSEKSETTVKSDKSPEELAAEKELQKLIDESLEKQSLVDKENEKAMKAQRAEYDSVHDGLSQINFHLPMFFLLLVISGLNFPSTITWAKHYFNYSQTLRPDPSLIPALVMLVCSGIIWQLPTPRNIVGYKPISSLFYILAVICVLYCQESLYRLNFIICTVYMLIAIHQLISPKCKEISQEQDDTSKIDLDKIKNILENSNLE</sequence>
<organism evidence="14">
    <name type="scientific">Corethrella appendiculata</name>
    <dbReference type="NCBI Taxonomy" id="1370023"/>
    <lineage>
        <taxon>Eukaryota</taxon>
        <taxon>Metazoa</taxon>
        <taxon>Ecdysozoa</taxon>
        <taxon>Arthropoda</taxon>
        <taxon>Hexapoda</taxon>
        <taxon>Insecta</taxon>
        <taxon>Pterygota</taxon>
        <taxon>Neoptera</taxon>
        <taxon>Endopterygota</taxon>
        <taxon>Diptera</taxon>
        <taxon>Nematocera</taxon>
        <taxon>Culicoidea</taxon>
        <taxon>Chaoboridae</taxon>
        <taxon>Corethrella</taxon>
    </lineage>
</organism>
<feature type="compositionally biased region" description="Basic and acidic residues" evidence="11">
    <location>
        <begin position="850"/>
        <end position="874"/>
    </location>
</feature>
<dbReference type="AlphaFoldDB" id="U5EZS7"/>
<feature type="transmembrane region" description="Helical" evidence="10">
    <location>
        <begin position="989"/>
        <end position="1005"/>
    </location>
</feature>
<evidence type="ECO:0000256" key="8">
    <source>
        <dbReference type="ARBA" id="ARBA00022989"/>
    </source>
</evidence>
<keyword evidence="9 10" id="KW-0472">Membrane</keyword>
<dbReference type="GO" id="GO:0006888">
    <property type="term" value="P:endoplasmic reticulum to Golgi vesicle-mediated transport"/>
    <property type="evidence" value="ECO:0007669"/>
    <property type="project" value="TreeGrafter"/>
</dbReference>
<comment type="similarity">
    <text evidence="2 10">Belongs to the GPI inositol-deacylase family.</text>
</comment>
<feature type="transmembrane region" description="Helical" evidence="10">
    <location>
        <begin position="1011"/>
        <end position="1028"/>
    </location>
</feature>
<dbReference type="InterPro" id="IPR039529">
    <property type="entry name" value="PGAP1/BST1"/>
</dbReference>
<name>U5EZS7_9DIPT</name>
<evidence type="ECO:0000256" key="4">
    <source>
        <dbReference type="ARBA" id="ARBA00022692"/>
    </source>
</evidence>
<keyword evidence="5 10" id="KW-0378">Hydrolase</keyword>
<keyword evidence="3 10" id="KW-0813">Transport</keyword>
<protein>
    <recommendedName>
        <fullName evidence="10">GPI inositol-deacylase</fullName>
        <ecNumber evidence="10">3.1.-.-</ecNumber>
    </recommendedName>
</protein>
<dbReference type="Pfam" id="PF25140">
    <property type="entry name" value="PGAP1_TMD"/>
    <property type="match status" value="1"/>
</dbReference>
<accession>U5EZS7</accession>
<evidence type="ECO:0000313" key="14">
    <source>
        <dbReference type="EMBL" id="JAB59642.1"/>
    </source>
</evidence>
<evidence type="ECO:0000256" key="5">
    <source>
        <dbReference type="ARBA" id="ARBA00022801"/>
    </source>
</evidence>
<feature type="compositionally biased region" description="Basic and acidic residues" evidence="11">
    <location>
        <begin position="830"/>
        <end position="840"/>
    </location>
</feature>
<dbReference type="InterPro" id="IPR056824">
    <property type="entry name" value="PGAP1_TMD"/>
</dbReference>
<dbReference type="Gene3D" id="3.40.50.1820">
    <property type="entry name" value="alpha/beta hydrolase"/>
    <property type="match status" value="1"/>
</dbReference>
<feature type="transmembrane region" description="Helical" evidence="10">
    <location>
        <begin position="717"/>
        <end position="740"/>
    </location>
</feature>
<evidence type="ECO:0000256" key="11">
    <source>
        <dbReference type="SAM" id="MobiDB-lite"/>
    </source>
</evidence>
<dbReference type="GO" id="GO:0005789">
    <property type="term" value="C:endoplasmic reticulum membrane"/>
    <property type="evidence" value="ECO:0007669"/>
    <property type="project" value="UniProtKB-SubCell"/>
</dbReference>
<keyword evidence="8 10" id="KW-1133">Transmembrane helix</keyword>
<dbReference type="InterPro" id="IPR029058">
    <property type="entry name" value="AB_hydrolase_fold"/>
</dbReference>
<evidence type="ECO:0000256" key="7">
    <source>
        <dbReference type="ARBA" id="ARBA00022927"/>
    </source>
</evidence>
<dbReference type="GO" id="GO:0050185">
    <property type="term" value="F:phosphatidylinositol deacylase activity"/>
    <property type="evidence" value="ECO:0007669"/>
    <property type="project" value="TreeGrafter"/>
</dbReference>
<dbReference type="EC" id="3.1.-.-" evidence="10"/>
<evidence type="ECO:0000256" key="9">
    <source>
        <dbReference type="ARBA" id="ARBA00023136"/>
    </source>
</evidence>
<dbReference type="SUPFAM" id="SSF53474">
    <property type="entry name" value="alpha/beta-Hydrolases"/>
    <property type="match status" value="1"/>
</dbReference>
<dbReference type="PANTHER" id="PTHR15495">
    <property type="entry name" value="NEGATIVE REGULATOR OF VESICLE FORMATION-RELATED"/>
    <property type="match status" value="1"/>
</dbReference>
<comment type="function">
    <text evidence="10">Involved in inositol deacylation of GPI-anchored proteins which plays important roles in the quality control and ER-associated degradation of GPI-anchored proteins.</text>
</comment>
<dbReference type="GO" id="GO:0015031">
    <property type="term" value="P:protein transport"/>
    <property type="evidence" value="ECO:0007669"/>
    <property type="project" value="UniProtKB-KW"/>
</dbReference>
<feature type="transmembrane region" description="Helical" evidence="10">
    <location>
        <begin position="774"/>
        <end position="801"/>
    </location>
</feature>
<feature type="transmembrane region" description="Helical" evidence="10">
    <location>
        <begin position="747"/>
        <end position="768"/>
    </location>
</feature>
<keyword evidence="4 10" id="KW-0812">Transmembrane</keyword>
<evidence type="ECO:0000256" key="2">
    <source>
        <dbReference type="ARBA" id="ARBA00006931"/>
    </source>
</evidence>
<reference evidence="14" key="1">
    <citation type="journal article" date="2014" name="Insect Biochem. Mol. Biol.">
        <title>An insight into the sialome of the frog biting fly, Corethrella appendiculata.</title>
        <authorList>
            <person name="Ribeiro J.M.C."/>
            <person name="Chagas A.C."/>
            <person name="Pham V.M."/>
            <person name="Lounibos L.P."/>
            <person name="Calvo E."/>
        </authorList>
    </citation>
    <scope>NUCLEOTIDE SEQUENCE</scope>
    <source>
        <tissue evidence="14">Salivary glands</tissue>
    </source>
</reference>
<dbReference type="PANTHER" id="PTHR15495:SF7">
    <property type="entry name" value="GPI INOSITOL-DEACYLASE"/>
    <property type="match status" value="1"/>
</dbReference>
<feature type="domain" description="GPI inositol-deacylase PGAP1-like alpha/beta" evidence="12">
    <location>
        <begin position="77"/>
        <end position="321"/>
    </location>
</feature>
<evidence type="ECO:0000256" key="6">
    <source>
        <dbReference type="ARBA" id="ARBA00022824"/>
    </source>
</evidence>
<feature type="domain" description="GPI inositol-deacylase transmembrane" evidence="13">
    <location>
        <begin position="910"/>
        <end position="1023"/>
    </location>
</feature>
<dbReference type="InterPro" id="IPR012908">
    <property type="entry name" value="PGAP1-ab_dom-like"/>
</dbReference>
<comment type="subcellular location">
    <subcellularLocation>
        <location evidence="1">Endoplasmic reticulum membrane</location>
        <topology evidence="1">Multi-pass membrane protein</topology>
    </subcellularLocation>
</comment>
<evidence type="ECO:0000256" key="3">
    <source>
        <dbReference type="ARBA" id="ARBA00022448"/>
    </source>
</evidence>
<proteinExistence type="evidence at transcript level"/>
<keyword evidence="7 10" id="KW-0653">Protein transport</keyword>
<evidence type="ECO:0000256" key="1">
    <source>
        <dbReference type="ARBA" id="ARBA00004477"/>
    </source>
</evidence>
<feature type="transmembrane region" description="Helical" evidence="10">
    <location>
        <begin position="638"/>
        <end position="654"/>
    </location>
</feature>
<dbReference type="Pfam" id="PF24660">
    <property type="entry name" value="PGAP1_3rd"/>
    <property type="match status" value="1"/>
</dbReference>
<dbReference type="EMBL" id="GANO01000229">
    <property type="protein sequence ID" value="JAB59642.1"/>
    <property type="molecule type" value="mRNA"/>
</dbReference>
<feature type="transmembrane region" description="Helical" evidence="10">
    <location>
        <begin position="5"/>
        <end position="25"/>
    </location>
</feature>